<dbReference type="AlphaFoldDB" id="K9VWI7"/>
<dbReference type="RefSeq" id="WP_015202589.1">
    <property type="nucleotide sequence ID" value="NC_019753.1"/>
</dbReference>
<dbReference type="KEGG" id="cep:Cri9333_1578"/>
<dbReference type="STRING" id="1173022.Cri9333_1578"/>
<dbReference type="HOGENOM" id="CLU_2245439_0_0_3"/>
<gene>
    <name evidence="1" type="ORF">Cri9333_1578</name>
</gene>
<protein>
    <submittedName>
        <fullName evidence="1">Uncharacterized protein</fullName>
    </submittedName>
</protein>
<sequence length="104" mass="12418">MSFRKPITTAGGLAFWNNIRQNSYFIMQEHKIGFPVWLYKYRILMRENRMEIANSNDISEIEHDWDYLKTHAVPRLDESIDIHKEISKVNFISIVTNVITKYII</sequence>
<accession>K9VWI7</accession>
<proteinExistence type="predicted"/>
<reference evidence="1 2" key="1">
    <citation type="submission" date="2012-06" db="EMBL/GenBank/DDBJ databases">
        <title>Finished chromosome of genome of Crinalium epipsammum PCC 9333.</title>
        <authorList>
            <consortium name="US DOE Joint Genome Institute"/>
            <person name="Gugger M."/>
            <person name="Coursin T."/>
            <person name="Rippka R."/>
            <person name="Tandeau De Marsac N."/>
            <person name="Huntemann M."/>
            <person name="Wei C.-L."/>
            <person name="Han J."/>
            <person name="Detter J.C."/>
            <person name="Han C."/>
            <person name="Tapia R."/>
            <person name="Davenport K."/>
            <person name="Daligault H."/>
            <person name="Erkkila T."/>
            <person name="Gu W."/>
            <person name="Munk A.C.C."/>
            <person name="Teshima H."/>
            <person name="Xu Y."/>
            <person name="Chain P."/>
            <person name="Chen A."/>
            <person name="Krypides N."/>
            <person name="Mavromatis K."/>
            <person name="Markowitz V."/>
            <person name="Szeto E."/>
            <person name="Ivanova N."/>
            <person name="Mikhailova N."/>
            <person name="Ovchinnikova G."/>
            <person name="Pagani I."/>
            <person name="Pati A."/>
            <person name="Goodwin L."/>
            <person name="Peters L."/>
            <person name="Pitluck S."/>
            <person name="Woyke T."/>
            <person name="Kerfeld C."/>
        </authorList>
    </citation>
    <scope>NUCLEOTIDE SEQUENCE [LARGE SCALE GENOMIC DNA]</scope>
    <source>
        <strain evidence="1 2">PCC 9333</strain>
    </source>
</reference>
<dbReference type="EMBL" id="CP003620">
    <property type="protein sequence ID" value="AFZ12468.1"/>
    <property type="molecule type" value="Genomic_DNA"/>
</dbReference>
<evidence type="ECO:0000313" key="2">
    <source>
        <dbReference type="Proteomes" id="UP000010472"/>
    </source>
</evidence>
<organism evidence="1 2">
    <name type="scientific">Crinalium epipsammum PCC 9333</name>
    <dbReference type="NCBI Taxonomy" id="1173022"/>
    <lineage>
        <taxon>Bacteria</taxon>
        <taxon>Bacillati</taxon>
        <taxon>Cyanobacteriota</taxon>
        <taxon>Cyanophyceae</taxon>
        <taxon>Gomontiellales</taxon>
        <taxon>Gomontiellaceae</taxon>
        <taxon>Crinalium</taxon>
    </lineage>
</organism>
<evidence type="ECO:0000313" key="1">
    <source>
        <dbReference type="EMBL" id="AFZ12468.1"/>
    </source>
</evidence>
<keyword evidence="2" id="KW-1185">Reference proteome</keyword>
<name>K9VWI7_9CYAN</name>
<dbReference type="Proteomes" id="UP000010472">
    <property type="component" value="Chromosome"/>
</dbReference>
<dbReference type="OrthoDB" id="2873592at2"/>
<dbReference type="eggNOG" id="ENOG50341EN">
    <property type="taxonomic scope" value="Bacteria"/>
</dbReference>